<accession>A0A2W1C1D5</accession>
<sequence length="1054" mass="119800">MSDDESDLCNDFNFQNATTISAKGPNTNITNLSFRPYRHAMSSTMFGRQRYAESSYDQRSMYYRRETSPMSVHSARDERPRNFQRYYSGMSSHRSVYNGRSGSPMSMRSIDSSASVSAADIAFAFKNVDFNKYQLRIIKDAYQKFIKQKVRRRIERRRNMRLFLKGKRRGSGYDSGEQGSSSSISSDDNRSVVTSYKENMSSNRLARIDFKGFKDCNMVKDCSEQFRQNSFRNKFSFGSNINQPFNISTASKQIMPTQKDRFSQRNGFLLPSQRFNQSIASSAIEENTGKPPRTQNNNMKNVKNHDSQSMNDNCPSASENEEIFSEITVREKSTYDVQSQGKRSLDSDDDIALPKNKKSRVASPVKNAANTKKAPSKPSIAPCQENVEMSNSFQFAKPMLPVRKSRPKVQEKLIAKSHSTPLQPLNDFVEPIPQTQNNLPSPQPAKVLEKPSETVAKLDQTETSQISDVSSRPSFIKRKLYTQKMDVAEKANLSYDSATNSPQSSVYSLQKEKNKARKLVTNQSCLNREVQDENNLLDLIHKIVPPDQINITNQTTLNQTRMTDVNTLSKKDNDDKWDVTSVISMCNDDDVSDTFTDEEIFKADDRPDGQKIKNTNNKTEEKNTDKQVNSDRVLKECKIVLEKVQENNTLQKHVVTKNFNHMHNNVSKPIMKSAAQKFWDLDTDSEAECQTTFQPSNQFSNLKTAIATFNTTKQDCISSKSHDKNKITKKSQNAPEVQENLNMTSMNNTVMSNPIDNMRKFNVSVRSHRTCKKKKSTHNITLTNEINSNLDYLKKFSREKKDSKTVEEKIENVDPKHKTPKKSSTHTPKPKLNKQNDKQTSKEKPATQNKKSPKENNKTANKDKKVTTEPNSTKGSKSKSKSETDTISSSDKNKKLKQVESAPKIKAILKASPKKKPTSKNVRQKNKNTESQSTKSNLSNTTKLNTTVRNTRPIRSCRTPSQNRSIELSKSSLLNNTSIDGNKTLRSRVINLSSSIDNSIKIKPKNKRKNNNKNNSEMDRRQSDISFSLGSEKQIPAPKKNLTRTRAEFFKGKT</sequence>
<dbReference type="OrthoDB" id="7381781at2759"/>
<feature type="region of interest" description="Disordered" evidence="1">
    <location>
        <begin position="331"/>
        <end position="382"/>
    </location>
</feature>
<gene>
    <name evidence="2" type="primary">HaOG202794</name>
    <name evidence="2" type="ORF">B5X24_HaOG202794</name>
</gene>
<feature type="compositionally biased region" description="Basic and acidic residues" evidence="1">
    <location>
        <begin position="834"/>
        <end position="845"/>
    </location>
</feature>
<feature type="compositionally biased region" description="Basic and acidic residues" evidence="1">
    <location>
        <begin position="852"/>
        <end position="867"/>
    </location>
</feature>
<dbReference type="AlphaFoldDB" id="A0A2W1C1D5"/>
<proteinExistence type="predicted"/>
<dbReference type="EMBL" id="KZ149917">
    <property type="protein sequence ID" value="PZC77913.1"/>
    <property type="molecule type" value="Genomic_DNA"/>
</dbReference>
<evidence type="ECO:0000256" key="1">
    <source>
        <dbReference type="SAM" id="MobiDB-lite"/>
    </source>
</evidence>
<feature type="compositionally biased region" description="Low complexity" evidence="1">
    <location>
        <begin position="172"/>
        <end position="186"/>
    </location>
</feature>
<reference evidence="2 3" key="1">
    <citation type="journal article" date="2017" name="BMC Biol.">
        <title>Genomic innovations, transcriptional plasticity and gene loss underlying the evolution and divergence of two highly polyphagous and invasive Helicoverpa pest species.</title>
        <authorList>
            <person name="Pearce S.L."/>
            <person name="Clarke D.F."/>
            <person name="East P.D."/>
            <person name="Elfekih S."/>
            <person name="Gordon K.H."/>
            <person name="Jermiin L.S."/>
            <person name="McGaughran A."/>
            <person name="Oakeshott J.G."/>
            <person name="Papanikolaou A."/>
            <person name="Perera O.P."/>
            <person name="Rane R.V."/>
            <person name="Richards S."/>
            <person name="Tay W.T."/>
            <person name="Walsh T.K."/>
            <person name="Anderson A."/>
            <person name="Anderson C.J."/>
            <person name="Asgari S."/>
            <person name="Board P.G."/>
            <person name="Bretschneider A."/>
            <person name="Campbell P.M."/>
            <person name="Chertemps T."/>
            <person name="Christeller J.T."/>
            <person name="Coppin C.W."/>
            <person name="Downes S.J."/>
            <person name="Duan G."/>
            <person name="Farnsworth C.A."/>
            <person name="Good R.T."/>
            <person name="Han L.B."/>
            <person name="Han Y.C."/>
            <person name="Hatje K."/>
            <person name="Horne I."/>
            <person name="Huang Y.P."/>
            <person name="Hughes D.S."/>
            <person name="Jacquin-Joly E."/>
            <person name="James W."/>
            <person name="Jhangiani S."/>
            <person name="Kollmar M."/>
            <person name="Kuwar S.S."/>
            <person name="Li S."/>
            <person name="Liu N.Y."/>
            <person name="Maibeche M.T."/>
            <person name="Miller J.R."/>
            <person name="Montagne N."/>
            <person name="Perry T."/>
            <person name="Qu J."/>
            <person name="Song S.V."/>
            <person name="Sutton G.G."/>
            <person name="Vogel H."/>
            <person name="Walenz B.P."/>
            <person name="Xu W."/>
            <person name="Zhang H.J."/>
            <person name="Zou Z."/>
            <person name="Batterham P."/>
            <person name="Edwards O.R."/>
            <person name="Feyereisen R."/>
            <person name="Gibbs R.A."/>
            <person name="Heckel D.G."/>
            <person name="McGrath A."/>
            <person name="Robin C."/>
            <person name="Scherer S.E."/>
            <person name="Worley K.C."/>
            <person name="Wu Y.D."/>
        </authorList>
    </citation>
    <scope>NUCLEOTIDE SEQUENCE [LARGE SCALE GENOMIC DNA]</scope>
    <source>
        <strain evidence="2">Harm_GR_Male_#8</strain>
        <tissue evidence="2">Whole organism</tissue>
    </source>
</reference>
<feature type="region of interest" description="Disordered" evidence="1">
    <location>
        <begin position="604"/>
        <end position="626"/>
    </location>
</feature>
<feature type="compositionally biased region" description="Basic residues" evidence="1">
    <location>
        <begin position="818"/>
        <end position="832"/>
    </location>
</feature>
<feature type="compositionally biased region" description="Basic and acidic residues" evidence="1">
    <location>
        <begin position="1045"/>
        <end position="1054"/>
    </location>
</feature>
<name>A0A2W1C1D5_HELAM</name>
<evidence type="ECO:0000313" key="2">
    <source>
        <dbReference type="EMBL" id="PZC77913.1"/>
    </source>
</evidence>
<evidence type="ECO:0000313" key="3">
    <source>
        <dbReference type="Proteomes" id="UP000249218"/>
    </source>
</evidence>
<dbReference type="Proteomes" id="UP000249218">
    <property type="component" value="Unassembled WGS sequence"/>
</dbReference>
<organism evidence="2 3">
    <name type="scientific">Helicoverpa armigera</name>
    <name type="common">Cotton bollworm</name>
    <name type="synonym">Heliothis armigera</name>
    <dbReference type="NCBI Taxonomy" id="29058"/>
    <lineage>
        <taxon>Eukaryota</taxon>
        <taxon>Metazoa</taxon>
        <taxon>Ecdysozoa</taxon>
        <taxon>Arthropoda</taxon>
        <taxon>Hexapoda</taxon>
        <taxon>Insecta</taxon>
        <taxon>Pterygota</taxon>
        <taxon>Neoptera</taxon>
        <taxon>Endopterygota</taxon>
        <taxon>Lepidoptera</taxon>
        <taxon>Glossata</taxon>
        <taxon>Ditrysia</taxon>
        <taxon>Noctuoidea</taxon>
        <taxon>Noctuidae</taxon>
        <taxon>Heliothinae</taxon>
        <taxon>Helicoverpa</taxon>
    </lineage>
</organism>
<feature type="region of interest" description="Disordered" evidence="1">
    <location>
        <begin position="799"/>
        <end position="944"/>
    </location>
</feature>
<feature type="region of interest" description="Disordered" evidence="1">
    <location>
        <begin position="1003"/>
        <end position="1054"/>
    </location>
</feature>
<feature type="compositionally biased region" description="Basic and acidic residues" evidence="1">
    <location>
        <begin position="799"/>
        <end position="817"/>
    </location>
</feature>
<feature type="compositionally biased region" description="Polar residues" evidence="1">
    <location>
        <begin position="293"/>
        <end position="318"/>
    </location>
</feature>
<feature type="compositionally biased region" description="Low complexity" evidence="1">
    <location>
        <begin position="933"/>
        <end position="944"/>
    </location>
</feature>
<feature type="compositionally biased region" description="Basic residues" evidence="1">
    <location>
        <begin position="912"/>
        <end position="926"/>
    </location>
</feature>
<feature type="region of interest" description="Disordered" evidence="1">
    <location>
        <begin position="165"/>
        <end position="196"/>
    </location>
</feature>
<feature type="region of interest" description="Disordered" evidence="1">
    <location>
        <begin position="284"/>
        <end position="318"/>
    </location>
</feature>
<protein>
    <submittedName>
        <fullName evidence="2">Uncharacterized protein</fullName>
    </submittedName>
</protein>
<keyword evidence="3" id="KW-1185">Reference proteome</keyword>